<evidence type="ECO:0000313" key="1">
    <source>
        <dbReference type="EMBL" id="EHH66967.1"/>
    </source>
</evidence>
<dbReference type="AlphaFoldDB" id="G6XMR8"/>
<evidence type="ECO:0000313" key="2">
    <source>
        <dbReference type="Proteomes" id="UP000004949"/>
    </source>
</evidence>
<comment type="caution">
    <text evidence="1">The sequence shown here is derived from an EMBL/GenBank/DDBJ whole genome shotgun (WGS) entry which is preliminary data.</text>
</comment>
<reference evidence="1 2" key="1">
    <citation type="submission" date="2011-10" db="EMBL/GenBank/DDBJ databases">
        <title>Genome sequence of Gluconobacter morbifer G707, isolated from Drosophila gut.</title>
        <authorList>
            <person name="Lee W.-J."/>
            <person name="Kim E.-K."/>
        </authorList>
    </citation>
    <scope>NUCLEOTIDE SEQUENCE [LARGE SCALE GENOMIC DNA]</scope>
    <source>
        <strain evidence="1 2">G707</strain>
    </source>
</reference>
<gene>
    <name evidence="1" type="ORF">GMO_27860</name>
</gene>
<protein>
    <submittedName>
        <fullName evidence="1">Uncharacterized protein</fullName>
    </submittedName>
</protein>
<name>G6XMR8_9PROT</name>
<sequence>MKTDLIRKSYDGWKSENPENTPDLEDIIDQVTFEIYDPKTPKAAFQPILNTDLPNR</sequence>
<dbReference type="EMBL" id="AGQV01000015">
    <property type="protein sequence ID" value="EHH66967.1"/>
    <property type="molecule type" value="Genomic_DNA"/>
</dbReference>
<proteinExistence type="predicted"/>
<accession>G6XMR8</accession>
<dbReference type="Proteomes" id="UP000004949">
    <property type="component" value="Unassembled WGS sequence"/>
</dbReference>
<organism evidence="1 2">
    <name type="scientific">Gluconobacter morbifer G707</name>
    <dbReference type="NCBI Taxonomy" id="1088869"/>
    <lineage>
        <taxon>Bacteria</taxon>
        <taxon>Pseudomonadati</taxon>
        <taxon>Pseudomonadota</taxon>
        <taxon>Alphaproteobacteria</taxon>
        <taxon>Acetobacterales</taxon>
        <taxon>Acetobacteraceae</taxon>
        <taxon>Gluconobacter</taxon>
    </lineage>
</organism>
<keyword evidence="2" id="KW-1185">Reference proteome</keyword>